<evidence type="ECO:0000313" key="2">
    <source>
        <dbReference type="EMBL" id="TWI58891.1"/>
    </source>
</evidence>
<dbReference type="GO" id="GO:0016811">
    <property type="term" value="F:hydrolase activity, acting on carbon-nitrogen (but not peptide) bonds, in linear amides"/>
    <property type="evidence" value="ECO:0007669"/>
    <property type="project" value="TreeGrafter"/>
</dbReference>
<gene>
    <name evidence="2" type="ORF">IQ10_00599</name>
</gene>
<evidence type="ECO:0000313" key="3">
    <source>
        <dbReference type="Proteomes" id="UP000315711"/>
    </source>
</evidence>
<proteinExistence type="predicted"/>
<dbReference type="NCBIfam" id="TIGR04001">
    <property type="entry name" value="thiol_BshB1"/>
    <property type="match status" value="1"/>
</dbReference>
<name>A0A562QQ56_9BACI</name>
<dbReference type="InterPro" id="IPR023842">
    <property type="entry name" value="Bacillithiol_biosynth_BshB1"/>
</dbReference>
<dbReference type="Gene3D" id="3.40.50.10320">
    <property type="entry name" value="LmbE-like"/>
    <property type="match status" value="1"/>
</dbReference>
<dbReference type="SUPFAM" id="SSF102588">
    <property type="entry name" value="LmbE-like"/>
    <property type="match status" value="1"/>
</dbReference>
<dbReference type="OrthoDB" id="9778719at2"/>
<comment type="cofactor">
    <cofactor evidence="1">
        <name>Zn(2+)</name>
        <dbReference type="ChEBI" id="CHEBI:29105"/>
    </cofactor>
</comment>
<comment type="caution">
    <text evidence="2">The sequence shown here is derived from an EMBL/GenBank/DDBJ whole genome shotgun (WGS) entry which is preliminary data.</text>
</comment>
<dbReference type="InterPro" id="IPR003737">
    <property type="entry name" value="GlcNAc_PI_deacetylase-related"/>
</dbReference>
<dbReference type="InterPro" id="IPR024078">
    <property type="entry name" value="LmbE-like_dom_sf"/>
</dbReference>
<evidence type="ECO:0000256" key="1">
    <source>
        <dbReference type="ARBA" id="ARBA00001947"/>
    </source>
</evidence>
<dbReference type="RefSeq" id="WP_144448997.1">
    <property type="nucleotide sequence ID" value="NZ_VLKZ01000002.1"/>
</dbReference>
<dbReference type="GO" id="GO:0071793">
    <property type="term" value="P:bacillithiol biosynthetic process"/>
    <property type="evidence" value="ECO:0007669"/>
    <property type="project" value="InterPro"/>
</dbReference>
<reference evidence="2 3" key="1">
    <citation type="journal article" date="2015" name="Stand. Genomic Sci.">
        <title>Genomic Encyclopedia of Bacterial and Archaeal Type Strains, Phase III: the genomes of soil and plant-associated and newly described type strains.</title>
        <authorList>
            <person name="Whitman W.B."/>
            <person name="Woyke T."/>
            <person name="Klenk H.P."/>
            <person name="Zhou Y."/>
            <person name="Lilburn T.G."/>
            <person name="Beck B.J."/>
            <person name="De Vos P."/>
            <person name="Vandamme P."/>
            <person name="Eisen J.A."/>
            <person name="Garrity G."/>
            <person name="Hugenholtz P."/>
            <person name="Kyrpides N.C."/>
        </authorList>
    </citation>
    <scope>NUCLEOTIDE SEQUENCE [LARGE SCALE GENOMIC DNA]</scope>
    <source>
        <strain evidence="2 3">CGMCC 1.10116</strain>
    </source>
</reference>
<dbReference type="Proteomes" id="UP000315711">
    <property type="component" value="Unassembled WGS sequence"/>
</dbReference>
<dbReference type="AlphaFoldDB" id="A0A562QQ56"/>
<dbReference type="PANTHER" id="PTHR12993">
    <property type="entry name" value="N-ACETYLGLUCOSAMINYL-PHOSPHATIDYLINOSITOL DE-N-ACETYLASE-RELATED"/>
    <property type="match status" value="1"/>
</dbReference>
<sequence>MKLDILAFGAHPDDVEIGMGATLAKYAAEGYRVGICDLTKAELSSNGTVAIRQEEAKKAADILGLAERIQLDFPDRGLTRVISEQLAELVSIIRKYEPTLVFSPYHVDRHPDHGACTGLVKEAVFNAGIRKYRCKLDLPAFRPDNVHYYFINGYEHPDFVIPVSEFMEKKKQALLAYQSQFVKSEQSVETPLTNGYIPMVEARERLFGKDIGVEYAEGFMTSKTMVVSDLFAGGKRR</sequence>
<organism evidence="2 3">
    <name type="scientific">Halalkalibacter nanhaiisediminis</name>
    <dbReference type="NCBI Taxonomy" id="688079"/>
    <lineage>
        <taxon>Bacteria</taxon>
        <taxon>Bacillati</taxon>
        <taxon>Bacillota</taxon>
        <taxon>Bacilli</taxon>
        <taxon>Bacillales</taxon>
        <taxon>Bacillaceae</taxon>
        <taxon>Halalkalibacter</taxon>
    </lineage>
</organism>
<accession>A0A562QQ56</accession>
<dbReference type="Pfam" id="PF02585">
    <property type="entry name" value="PIG-L"/>
    <property type="match status" value="1"/>
</dbReference>
<dbReference type="GO" id="GO:0019213">
    <property type="term" value="F:deacetylase activity"/>
    <property type="evidence" value="ECO:0007669"/>
    <property type="project" value="InterPro"/>
</dbReference>
<keyword evidence="3" id="KW-1185">Reference proteome</keyword>
<dbReference type="PANTHER" id="PTHR12993:SF30">
    <property type="entry name" value="N-ACETYL-ALPHA-D-GLUCOSAMINYL L-MALATE DEACETYLASE 1"/>
    <property type="match status" value="1"/>
</dbReference>
<dbReference type="EMBL" id="VLKZ01000002">
    <property type="protein sequence ID" value="TWI58891.1"/>
    <property type="molecule type" value="Genomic_DNA"/>
</dbReference>
<protein>
    <submittedName>
        <fullName evidence="2">Bacillithiol biosynthesis deacetylase BshB1</fullName>
    </submittedName>
</protein>